<gene>
    <name evidence="6" type="ORF">NBR_LOCUS5912</name>
</gene>
<dbReference type="PANTHER" id="PTHR11669:SF20">
    <property type="entry name" value="REPLICATION FACTOR C SUBUNIT 4"/>
    <property type="match status" value="1"/>
</dbReference>
<dbReference type="SUPFAM" id="SSF52540">
    <property type="entry name" value="P-loop containing nucleoside triphosphate hydrolases"/>
    <property type="match status" value="1"/>
</dbReference>
<dbReference type="STRING" id="27835.A0A0N4XTI0"/>
<dbReference type="Pfam" id="PF21960">
    <property type="entry name" value="RCF1-5-like_lid"/>
    <property type="match status" value="1"/>
</dbReference>
<proteinExistence type="inferred from homology"/>
<dbReference type="FunFam" id="3.40.50.300:FF:000129">
    <property type="entry name" value="Replication factor C subunit 5"/>
    <property type="match status" value="1"/>
</dbReference>
<dbReference type="GO" id="GO:0005524">
    <property type="term" value="F:ATP binding"/>
    <property type="evidence" value="ECO:0007669"/>
    <property type="project" value="UniProtKB-KW"/>
</dbReference>
<dbReference type="GO" id="GO:0005663">
    <property type="term" value="C:DNA replication factor C complex"/>
    <property type="evidence" value="ECO:0007669"/>
    <property type="project" value="TreeGrafter"/>
</dbReference>
<dbReference type="AlphaFoldDB" id="A0A0N4XTI0"/>
<dbReference type="Gene3D" id="1.20.272.10">
    <property type="match status" value="1"/>
</dbReference>
<dbReference type="OMA" id="GATKYIQ"/>
<evidence type="ECO:0000313" key="6">
    <source>
        <dbReference type="EMBL" id="VDL69501.1"/>
    </source>
</evidence>
<dbReference type="GO" id="GO:0005634">
    <property type="term" value="C:nucleus"/>
    <property type="evidence" value="ECO:0007669"/>
    <property type="project" value="TreeGrafter"/>
</dbReference>
<dbReference type="GO" id="GO:0006281">
    <property type="term" value="P:DNA repair"/>
    <property type="evidence" value="ECO:0007669"/>
    <property type="project" value="TreeGrafter"/>
</dbReference>
<dbReference type="GO" id="GO:0003689">
    <property type="term" value="F:DNA clamp loader activity"/>
    <property type="evidence" value="ECO:0007669"/>
    <property type="project" value="TreeGrafter"/>
</dbReference>
<dbReference type="InterPro" id="IPR003959">
    <property type="entry name" value="ATPase_AAA_core"/>
</dbReference>
<sequence>MNSFFTSKSNEPVNPTVERDQMIPWVEKYRPKNVSELVYQNEVVAVFKKILEGADMPNMLLYGPPGTGKTSAAIALCRQLFPTGEIYRDRVLNLNASDERGIQMVRSRIKEFAFRALPKSGVPLKIVILDEADAMTSAAQAAMRRIMEKFSKTTRFFLICNYVSRIIDPLASRCAKFRFKPLPMESQLERMEFICKHEGVNIDRKILELLITLCEGDLRRSINYLQSVSCRENITNDFVLSMIGQVDLKHVVRLVNACHSPDIERVLAALEEIRREGHAGIPLISLLYDQLLEDDDLTEMQKSAIFEKMAVSNG</sequence>
<keyword evidence="4" id="KW-0067">ATP-binding</keyword>
<dbReference type="Pfam" id="PF00004">
    <property type="entry name" value="AAA"/>
    <property type="match status" value="1"/>
</dbReference>
<dbReference type="InterPro" id="IPR003593">
    <property type="entry name" value="AAA+_ATPase"/>
</dbReference>
<dbReference type="EMBL" id="UYSL01019765">
    <property type="protein sequence ID" value="VDL69501.1"/>
    <property type="molecule type" value="Genomic_DNA"/>
</dbReference>
<evidence type="ECO:0000256" key="1">
    <source>
        <dbReference type="ARBA" id="ARBA00005378"/>
    </source>
</evidence>
<evidence type="ECO:0000256" key="2">
    <source>
        <dbReference type="ARBA" id="ARBA00022705"/>
    </source>
</evidence>
<evidence type="ECO:0000313" key="7">
    <source>
        <dbReference type="Proteomes" id="UP000271162"/>
    </source>
</evidence>
<feature type="domain" description="AAA+ ATPase" evidence="5">
    <location>
        <begin position="55"/>
        <end position="183"/>
    </location>
</feature>
<evidence type="ECO:0000256" key="3">
    <source>
        <dbReference type="ARBA" id="ARBA00022741"/>
    </source>
</evidence>
<dbReference type="InterPro" id="IPR047854">
    <property type="entry name" value="RFC_lid"/>
</dbReference>
<evidence type="ECO:0000256" key="4">
    <source>
        <dbReference type="ARBA" id="ARBA00022840"/>
    </source>
</evidence>
<name>A0A0N4XTI0_NIPBR</name>
<dbReference type="Gene3D" id="3.40.50.300">
    <property type="entry name" value="P-loop containing nucleotide triphosphate hydrolases"/>
    <property type="match status" value="1"/>
</dbReference>
<comment type="similarity">
    <text evidence="1">Belongs to the activator 1 small subunits family.</text>
</comment>
<keyword evidence="7" id="KW-1185">Reference proteome</keyword>
<reference evidence="8" key="1">
    <citation type="submission" date="2017-02" db="UniProtKB">
        <authorList>
            <consortium name="WormBaseParasite"/>
        </authorList>
    </citation>
    <scope>IDENTIFICATION</scope>
</reference>
<keyword evidence="3" id="KW-0547">Nucleotide-binding</keyword>
<dbReference type="CDD" id="cd18140">
    <property type="entry name" value="HLD_clamp_RFC"/>
    <property type="match status" value="1"/>
</dbReference>
<dbReference type="WBParaSite" id="NBR_0000591101-mRNA-1">
    <property type="protein sequence ID" value="NBR_0000591101-mRNA-1"/>
    <property type="gene ID" value="NBR_0000591101"/>
</dbReference>
<protein>
    <submittedName>
        <fullName evidence="8">Replication factor C subunit 4 (inferred by orthology to a C. elegans protein)</fullName>
    </submittedName>
</protein>
<keyword evidence="2" id="KW-0235">DNA replication</keyword>
<dbReference type="GO" id="GO:0003677">
    <property type="term" value="F:DNA binding"/>
    <property type="evidence" value="ECO:0007669"/>
    <property type="project" value="InterPro"/>
</dbReference>
<dbReference type="GO" id="GO:0006261">
    <property type="term" value="P:DNA-templated DNA replication"/>
    <property type="evidence" value="ECO:0007669"/>
    <property type="project" value="TreeGrafter"/>
</dbReference>
<evidence type="ECO:0000313" key="8">
    <source>
        <dbReference type="WBParaSite" id="NBR_0000591101-mRNA-1"/>
    </source>
</evidence>
<accession>A0A0N4XTI0</accession>
<organism evidence="8">
    <name type="scientific">Nippostrongylus brasiliensis</name>
    <name type="common">Rat hookworm</name>
    <dbReference type="NCBI Taxonomy" id="27835"/>
    <lineage>
        <taxon>Eukaryota</taxon>
        <taxon>Metazoa</taxon>
        <taxon>Ecdysozoa</taxon>
        <taxon>Nematoda</taxon>
        <taxon>Chromadorea</taxon>
        <taxon>Rhabditida</taxon>
        <taxon>Rhabditina</taxon>
        <taxon>Rhabditomorpha</taxon>
        <taxon>Strongyloidea</taxon>
        <taxon>Heligmosomidae</taxon>
        <taxon>Nippostrongylus</taxon>
    </lineage>
</organism>
<reference evidence="6 7" key="2">
    <citation type="submission" date="2018-11" db="EMBL/GenBank/DDBJ databases">
        <authorList>
            <consortium name="Pathogen Informatics"/>
        </authorList>
    </citation>
    <scope>NUCLEOTIDE SEQUENCE [LARGE SCALE GENOMIC DNA]</scope>
</reference>
<dbReference type="CDD" id="cd00009">
    <property type="entry name" value="AAA"/>
    <property type="match status" value="1"/>
</dbReference>
<dbReference type="SMART" id="SM00382">
    <property type="entry name" value="AAA"/>
    <property type="match status" value="1"/>
</dbReference>
<dbReference type="Proteomes" id="UP000271162">
    <property type="component" value="Unassembled WGS sequence"/>
</dbReference>
<dbReference type="InterPro" id="IPR027417">
    <property type="entry name" value="P-loop_NTPase"/>
</dbReference>
<dbReference type="InterPro" id="IPR008921">
    <property type="entry name" value="DNA_pol3_clamp-load_cplx_C"/>
</dbReference>
<dbReference type="Gene3D" id="1.10.8.60">
    <property type="match status" value="1"/>
</dbReference>
<dbReference type="GO" id="GO:0016887">
    <property type="term" value="F:ATP hydrolysis activity"/>
    <property type="evidence" value="ECO:0007669"/>
    <property type="project" value="InterPro"/>
</dbReference>
<dbReference type="SUPFAM" id="SSF48019">
    <property type="entry name" value="post-AAA+ oligomerization domain-like"/>
    <property type="match status" value="1"/>
</dbReference>
<dbReference type="PANTHER" id="PTHR11669">
    <property type="entry name" value="REPLICATION FACTOR C / DNA POLYMERASE III GAMMA-TAU SUBUNIT"/>
    <property type="match status" value="1"/>
</dbReference>
<dbReference type="InterPro" id="IPR050238">
    <property type="entry name" value="DNA_Rep/Repair_Clamp_Loader"/>
</dbReference>
<evidence type="ECO:0000259" key="5">
    <source>
        <dbReference type="SMART" id="SM00382"/>
    </source>
</evidence>